<dbReference type="PANTHER" id="PTHR19328">
    <property type="entry name" value="HEDGEHOG-INTERACTING PROTEIN"/>
    <property type="match status" value="1"/>
</dbReference>
<dbReference type="RefSeq" id="WP_233345584.1">
    <property type="nucleotide sequence ID" value="NZ_RBII01000002.1"/>
</dbReference>
<name>A0A420WEL2_9PROT</name>
<organism evidence="2 3">
    <name type="scientific">Litorimonas taeanensis</name>
    <dbReference type="NCBI Taxonomy" id="568099"/>
    <lineage>
        <taxon>Bacteria</taxon>
        <taxon>Pseudomonadati</taxon>
        <taxon>Pseudomonadota</taxon>
        <taxon>Alphaproteobacteria</taxon>
        <taxon>Maricaulales</taxon>
        <taxon>Robiginitomaculaceae</taxon>
    </lineage>
</organism>
<evidence type="ECO:0000313" key="2">
    <source>
        <dbReference type="EMBL" id="RKQ69426.1"/>
    </source>
</evidence>
<dbReference type="Pfam" id="PF07995">
    <property type="entry name" value="GSDH"/>
    <property type="match status" value="1"/>
</dbReference>
<feature type="domain" description="Glucose/Sorbosone dehydrogenase" evidence="1">
    <location>
        <begin position="47"/>
        <end position="372"/>
    </location>
</feature>
<dbReference type="InterPro" id="IPR011042">
    <property type="entry name" value="6-blade_b-propeller_TolB-like"/>
</dbReference>
<keyword evidence="3" id="KW-1185">Reference proteome</keyword>
<sequence length="376" mass="41084">MKPLKIACYAVIMFMTSSCLETQTSPTLEEISSIAFDIKTEATALINPWSVAELPNGDFLITERGGRLIRVSQGKPVALSGLPDDILVAGQGGLLDIVLAPDFTETSEIYFSYAYGQIEANGTALAKAKLSSTNIEDVEVIFRANPPKSAPQHFGSRIAFLPDDTIILTLGEGFALREDAQKPNTHLGKLIRLNRDGSAPINNPFIESPEYKAEIYSLGHRNVQGLVFDKATGVLWSHEHGPRGGDELNIIRPGENYGWPIVTKGTDYNGARITPFEEKEGMVEPVYYWVPSIAPSGLAIYRGDMFPEWQGDAIIGGLASRDLRLVNLKGGQAVNEIDLLSDLDKRIRDVRIAKDGSLLVLTDDDENGQLLRVSAK</sequence>
<dbReference type="AlphaFoldDB" id="A0A420WEL2"/>
<reference evidence="2 3" key="1">
    <citation type="submission" date="2018-10" db="EMBL/GenBank/DDBJ databases">
        <title>Genomic Encyclopedia of Type Strains, Phase IV (KMG-IV): sequencing the most valuable type-strain genomes for metagenomic binning, comparative biology and taxonomic classification.</title>
        <authorList>
            <person name="Goeker M."/>
        </authorList>
    </citation>
    <scope>NUCLEOTIDE SEQUENCE [LARGE SCALE GENOMIC DNA]</scope>
    <source>
        <strain evidence="2 3">DSM 22008</strain>
    </source>
</reference>
<proteinExistence type="predicted"/>
<gene>
    <name evidence="2" type="ORF">DES40_2227</name>
</gene>
<dbReference type="SUPFAM" id="SSF50952">
    <property type="entry name" value="Soluble quinoprotein glucose dehydrogenase"/>
    <property type="match status" value="1"/>
</dbReference>
<dbReference type="Proteomes" id="UP000282211">
    <property type="component" value="Unassembled WGS sequence"/>
</dbReference>
<dbReference type="PANTHER" id="PTHR19328:SF75">
    <property type="entry name" value="ALDOSE SUGAR DEHYDROGENASE YLII"/>
    <property type="match status" value="1"/>
</dbReference>
<dbReference type="PROSITE" id="PS51257">
    <property type="entry name" value="PROKAR_LIPOPROTEIN"/>
    <property type="match status" value="1"/>
</dbReference>
<dbReference type="InParanoid" id="A0A420WEL2"/>
<dbReference type="InterPro" id="IPR011041">
    <property type="entry name" value="Quinoprot_gluc/sorb_DH_b-prop"/>
</dbReference>
<evidence type="ECO:0000313" key="3">
    <source>
        <dbReference type="Proteomes" id="UP000282211"/>
    </source>
</evidence>
<comment type="caution">
    <text evidence="2">The sequence shown here is derived from an EMBL/GenBank/DDBJ whole genome shotgun (WGS) entry which is preliminary data.</text>
</comment>
<dbReference type="FunCoup" id="A0A420WEL2">
    <property type="interactions" value="60"/>
</dbReference>
<evidence type="ECO:0000259" key="1">
    <source>
        <dbReference type="Pfam" id="PF07995"/>
    </source>
</evidence>
<dbReference type="EMBL" id="RBII01000002">
    <property type="protein sequence ID" value="RKQ69426.1"/>
    <property type="molecule type" value="Genomic_DNA"/>
</dbReference>
<accession>A0A420WEL2</accession>
<dbReference type="Gene3D" id="2.120.10.30">
    <property type="entry name" value="TolB, C-terminal domain"/>
    <property type="match status" value="1"/>
</dbReference>
<protein>
    <submittedName>
        <fullName evidence="2">Glucose/arabinose dehydrogenase</fullName>
    </submittedName>
</protein>
<dbReference type="InterPro" id="IPR012938">
    <property type="entry name" value="Glc/Sorbosone_DH"/>
</dbReference>